<evidence type="ECO:0000259" key="1">
    <source>
        <dbReference type="Pfam" id="PF13524"/>
    </source>
</evidence>
<organism evidence="2 3">
    <name type="scientific">Azospirillum isscasi</name>
    <dbReference type="NCBI Taxonomy" id="3053926"/>
    <lineage>
        <taxon>Bacteria</taxon>
        <taxon>Pseudomonadati</taxon>
        <taxon>Pseudomonadota</taxon>
        <taxon>Alphaproteobacteria</taxon>
        <taxon>Rhodospirillales</taxon>
        <taxon>Azospirillaceae</taxon>
        <taxon>Azospirillum</taxon>
    </lineage>
</organism>
<name>A0ABU0WTS8_9PROT</name>
<dbReference type="EMBL" id="JAUJFI010000203">
    <property type="protein sequence ID" value="MDQ2106119.1"/>
    <property type="molecule type" value="Genomic_DNA"/>
</dbReference>
<feature type="domain" description="Spore protein YkvP/CgeB glycosyl transferase-like" evidence="1">
    <location>
        <begin position="260"/>
        <end position="382"/>
    </location>
</feature>
<comment type="caution">
    <text evidence="2">The sequence shown here is derived from an EMBL/GenBank/DDBJ whole genome shotgun (WGS) entry which is preliminary data.</text>
</comment>
<keyword evidence="3" id="KW-1185">Reference proteome</keyword>
<evidence type="ECO:0000313" key="2">
    <source>
        <dbReference type="EMBL" id="MDQ2106119.1"/>
    </source>
</evidence>
<gene>
    <name evidence="2" type="ORF">QSG27_25715</name>
</gene>
<dbReference type="InterPro" id="IPR055259">
    <property type="entry name" value="YkvP/CgeB_Glyco_trans-like"/>
</dbReference>
<protein>
    <recommendedName>
        <fullName evidence="1">Spore protein YkvP/CgeB glycosyl transferase-like domain-containing protein</fullName>
    </recommendedName>
</protein>
<proteinExistence type="predicted"/>
<evidence type="ECO:0000313" key="3">
    <source>
        <dbReference type="Proteomes" id="UP001227317"/>
    </source>
</evidence>
<sequence length="403" mass="43712">MRVLLCGQGTSEILWSIHAALIALGHDSVLALPDVSQEVIDRPIDAILALNLFEIPRDTVEMLIAYVASFGTRPAVVHICLKHPLEEVAATTRAAVEEADRWMARWNIRMWCMCPGVAEQCGRLGLTRVFHAPLGVHPWICALRDGDGTVHLYKRWMSQADPGLVRYPYRAMTGEGGDDGERPGIAGRFLYLGQGLPPVGPADPAVLRAAAAVAEAMRAQPALHRAEAMDLCGLAGPSADPAWTLAFNRAFTAAFAVENRRRFAAALRAAFGASFALWGDGWDRHGIAAHPVSAQPRTLYHEAAACLDFGSLAYDTAVFPRTLEILKRDGLLVSWRHAGTGLLFGPVEAELTFGDGEEAVQRLAALRDDPDRRGRLLAAHRDWAFDRLSLERILPGVLAGGVG</sequence>
<reference evidence="2 3" key="1">
    <citation type="submission" date="2023-06" db="EMBL/GenBank/DDBJ databases">
        <title>Azospirillum isscasensis sp.nov, a bacterium isolated from rhizosphere soil of rice.</title>
        <authorList>
            <person name="Wang H."/>
        </authorList>
    </citation>
    <scope>NUCLEOTIDE SEQUENCE [LARGE SCALE GENOMIC DNA]</scope>
    <source>
        <strain evidence="2 3">C340-1</strain>
    </source>
</reference>
<dbReference type="Proteomes" id="UP001227317">
    <property type="component" value="Unassembled WGS sequence"/>
</dbReference>
<dbReference type="Pfam" id="PF13524">
    <property type="entry name" value="Glyco_trans_1_2"/>
    <property type="match status" value="1"/>
</dbReference>
<dbReference type="RefSeq" id="WP_306711208.1">
    <property type="nucleotide sequence ID" value="NZ_JAUJFI010000203.1"/>
</dbReference>
<accession>A0ABU0WTS8</accession>